<accession>A0A0R0CRW9</accession>
<dbReference type="SUPFAM" id="SSF53448">
    <property type="entry name" value="Nucleotide-diphospho-sugar transferases"/>
    <property type="match status" value="1"/>
</dbReference>
<feature type="domain" description="Glycosyltransferase 2-like" evidence="1">
    <location>
        <begin position="7"/>
        <end position="132"/>
    </location>
</feature>
<proteinExistence type="predicted"/>
<evidence type="ECO:0000313" key="2">
    <source>
        <dbReference type="EMBL" id="KRG67939.1"/>
    </source>
</evidence>
<gene>
    <name evidence="2" type="ORF">ABB27_08010</name>
</gene>
<dbReference type="AlphaFoldDB" id="A0A0R0CRW9"/>
<dbReference type="RefSeq" id="WP_057628129.1">
    <property type="nucleotide sequence ID" value="NZ_LDJJ01000026.1"/>
</dbReference>
<dbReference type="EMBL" id="LDJJ01000026">
    <property type="protein sequence ID" value="KRG67939.1"/>
    <property type="molecule type" value="Genomic_DNA"/>
</dbReference>
<comment type="caution">
    <text evidence="2">The sequence shown here is derived from an EMBL/GenBank/DDBJ whole genome shotgun (WGS) entry which is preliminary data.</text>
</comment>
<reference evidence="2 3" key="1">
    <citation type="submission" date="2015-05" db="EMBL/GenBank/DDBJ databases">
        <title>Genome sequencing and analysis of members of genus Stenotrophomonas.</title>
        <authorList>
            <person name="Patil P.P."/>
            <person name="Midha S."/>
            <person name="Patil P.B."/>
        </authorList>
    </citation>
    <scope>NUCLEOTIDE SEQUENCE [LARGE SCALE GENOMIC DNA]</scope>
    <source>
        <strain evidence="2 3">DSM 18941</strain>
    </source>
</reference>
<organism evidence="2 3">
    <name type="scientific">Stenotrophomonas terrae</name>
    <dbReference type="NCBI Taxonomy" id="405446"/>
    <lineage>
        <taxon>Bacteria</taxon>
        <taxon>Pseudomonadati</taxon>
        <taxon>Pseudomonadota</taxon>
        <taxon>Gammaproteobacteria</taxon>
        <taxon>Lysobacterales</taxon>
        <taxon>Lysobacteraceae</taxon>
        <taxon>Stenotrophomonas</taxon>
    </lineage>
</organism>
<dbReference type="InterPro" id="IPR029044">
    <property type="entry name" value="Nucleotide-diphossugar_trans"/>
</dbReference>
<evidence type="ECO:0000313" key="3">
    <source>
        <dbReference type="Proteomes" id="UP000051863"/>
    </source>
</evidence>
<dbReference type="Proteomes" id="UP000051863">
    <property type="component" value="Unassembled WGS sequence"/>
</dbReference>
<dbReference type="PATRIC" id="fig|405446.3.peg.1050"/>
<dbReference type="Pfam" id="PF00535">
    <property type="entry name" value="Glycos_transf_2"/>
    <property type="match status" value="1"/>
</dbReference>
<name>A0A0R0CRW9_9GAMM</name>
<dbReference type="InterPro" id="IPR050834">
    <property type="entry name" value="Glycosyltransf_2"/>
</dbReference>
<evidence type="ECO:0000259" key="1">
    <source>
        <dbReference type="Pfam" id="PF00535"/>
    </source>
</evidence>
<dbReference type="PANTHER" id="PTHR43685:SF2">
    <property type="entry name" value="GLYCOSYLTRANSFERASE 2-LIKE DOMAIN-CONTAINING PROTEIN"/>
    <property type="match status" value="1"/>
</dbReference>
<sequence length="468" mass="52511">MTIPLTVALLTYNRPHYLRLALRAIIEQTYTDFELLVMDNGSTDDTPEVVLGFKDDRLRYVRNAPGHPASFNGTSAVLIARGKRLLITHDDDIMEPDMLQRQMSMFERQPELAAIWTNQSTIDENGQRLLEHLAPPGPDRIYARGEYIARAAEERHWHPPSSLIFTPGLLSLATLHKGYRGLPLGNGKRPLVEGSGDYIIPAKMNLKAPVAFLNAPLLRYRQHGGQETNHADLTGAVLHGYVSLRRFVVRTSYKQQYTPVYDALIARYKAQKQVTEIPGATTSTAAIRRFQQMFAQGSKDLAANPRAGFQLLPLAILLDQIAKQGANDQLERLLLSMPTPDETLQTSIHRLHRWASHRCEGRNLFQKFAPGSQVVILGSVLLSALLVHEARQAGVNIACCLDSSVTRQGRDWLGVQIVEPAWLADNHKPLDAIVLSSERDHEDELIHMLRRHDAVTPIVSWKQLVEQL</sequence>
<keyword evidence="3" id="KW-1185">Reference proteome</keyword>
<dbReference type="Gene3D" id="3.90.550.10">
    <property type="entry name" value="Spore Coat Polysaccharide Biosynthesis Protein SpsA, Chain A"/>
    <property type="match status" value="1"/>
</dbReference>
<dbReference type="CDD" id="cd00761">
    <property type="entry name" value="Glyco_tranf_GTA_type"/>
    <property type="match status" value="1"/>
</dbReference>
<protein>
    <recommendedName>
        <fullName evidence="1">Glycosyltransferase 2-like domain-containing protein</fullName>
    </recommendedName>
</protein>
<dbReference type="InterPro" id="IPR001173">
    <property type="entry name" value="Glyco_trans_2-like"/>
</dbReference>
<dbReference type="PANTHER" id="PTHR43685">
    <property type="entry name" value="GLYCOSYLTRANSFERASE"/>
    <property type="match status" value="1"/>
</dbReference>
<dbReference type="OrthoDB" id="9802649at2"/>